<sequence>MHDLSSTQQSTNTHILTFIRVIATMALETKPRLPWKVRFSTSILSAISDITGRSNGTINRRLLSFIDWKMPPNPNSKSINGVSSSDVVVDPTCNLWFRLFLPSSSTTATTKSLPVIIFFHGGGYAYMSPSSIPYHMLCRLFCRSFPAIVVSVNYGLSPEHRFPSQYEDGLKILKFLDQNVDVLGKYADISKCFLAGDSAGGNLAHHVAARVSLEDFRVLKVIGLVSIQPFFGGEERTESEIRLKRVPICSMDKTDWYWKMFLPDGSNRDHEASNVCGPNAMDISNVDYPNTLVCVGGCDPLVDWQKRYYEWLRKSGKEVQLIEYPNMVHAFFYFPDLPETLDLISKVKDFMIKQMVAMN</sequence>
<reference evidence="3" key="1">
    <citation type="journal article" date="2018" name="Nat. Plants">
        <title>Whole-genome landscape of Medicago truncatula symbiotic genes.</title>
        <authorList>
            <person name="Pecrix Y."/>
            <person name="Gamas P."/>
            <person name="Carrere S."/>
        </authorList>
    </citation>
    <scope>NUCLEOTIDE SEQUENCE</scope>
    <source>
        <tissue evidence="3">Leaves</tissue>
    </source>
</reference>
<dbReference type="PANTHER" id="PTHR23024:SF609">
    <property type="entry name" value="CARBOXYLESTERASE 18-RELATED"/>
    <property type="match status" value="1"/>
</dbReference>
<dbReference type="GO" id="GO:0106435">
    <property type="term" value="F:carboxylesterase activity"/>
    <property type="evidence" value="ECO:0007669"/>
    <property type="project" value="UniProtKB-EC"/>
</dbReference>
<dbReference type="InterPro" id="IPR013094">
    <property type="entry name" value="AB_hydrolase_3"/>
</dbReference>
<organism evidence="3">
    <name type="scientific">Medicago truncatula</name>
    <name type="common">Barrel medic</name>
    <name type="synonym">Medicago tribuloides</name>
    <dbReference type="NCBI Taxonomy" id="3880"/>
    <lineage>
        <taxon>Eukaryota</taxon>
        <taxon>Viridiplantae</taxon>
        <taxon>Streptophyta</taxon>
        <taxon>Embryophyta</taxon>
        <taxon>Tracheophyta</taxon>
        <taxon>Spermatophyta</taxon>
        <taxon>Magnoliopsida</taxon>
        <taxon>eudicotyledons</taxon>
        <taxon>Gunneridae</taxon>
        <taxon>Pentapetalae</taxon>
        <taxon>rosids</taxon>
        <taxon>fabids</taxon>
        <taxon>Fabales</taxon>
        <taxon>Fabaceae</taxon>
        <taxon>Papilionoideae</taxon>
        <taxon>50 kb inversion clade</taxon>
        <taxon>NPAAA clade</taxon>
        <taxon>Hologalegina</taxon>
        <taxon>IRL clade</taxon>
        <taxon>Trifolieae</taxon>
        <taxon>Medicago</taxon>
    </lineage>
</organism>
<name>A0A396HHZ3_MEDTR</name>
<dbReference type="InterPro" id="IPR029058">
    <property type="entry name" value="AB_hydrolase_fold"/>
</dbReference>
<dbReference type="PANTHER" id="PTHR23024">
    <property type="entry name" value="ARYLACETAMIDE DEACETYLASE"/>
    <property type="match status" value="1"/>
</dbReference>
<evidence type="ECO:0000313" key="3">
    <source>
        <dbReference type="EMBL" id="RHN52151.1"/>
    </source>
</evidence>
<dbReference type="AlphaFoldDB" id="A0A396HHZ3"/>
<keyword evidence="3" id="KW-0378">Hydrolase</keyword>
<dbReference type="Gene3D" id="3.40.50.1820">
    <property type="entry name" value="alpha/beta hydrolase"/>
    <property type="match status" value="1"/>
</dbReference>
<dbReference type="Pfam" id="PF07859">
    <property type="entry name" value="Abhydrolase_3"/>
    <property type="match status" value="1"/>
</dbReference>
<dbReference type="EC" id="3.1.1.1" evidence="3"/>
<protein>
    <submittedName>
        <fullName evidence="3">Putative carboxylesterase</fullName>
        <ecNumber evidence="3">3.1.1.1</ecNumber>
    </submittedName>
</protein>
<dbReference type="Gramene" id="rna36780">
    <property type="protein sequence ID" value="RHN52151.1"/>
    <property type="gene ID" value="gene36780"/>
</dbReference>
<dbReference type="EMBL" id="PSQE01000006">
    <property type="protein sequence ID" value="RHN52151.1"/>
    <property type="molecule type" value="Genomic_DNA"/>
</dbReference>
<feature type="domain" description="Alpha/beta hydrolase fold-3" evidence="2">
    <location>
        <begin position="116"/>
        <end position="332"/>
    </location>
</feature>
<dbReference type="SUPFAM" id="SSF53474">
    <property type="entry name" value="alpha/beta-Hydrolases"/>
    <property type="match status" value="1"/>
</dbReference>
<evidence type="ECO:0000256" key="1">
    <source>
        <dbReference type="ARBA" id="ARBA00010515"/>
    </source>
</evidence>
<dbReference type="OrthoDB" id="408631at2759"/>
<gene>
    <name evidence="3" type="ORF">MtrunA17_Chr6g0477271</name>
</gene>
<dbReference type="Proteomes" id="UP000265566">
    <property type="component" value="Chromosome 6"/>
</dbReference>
<evidence type="ECO:0000259" key="2">
    <source>
        <dbReference type="Pfam" id="PF07859"/>
    </source>
</evidence>
<dbReference type="InterPro" id="IPR050466">
    <property type="entry name" value="Carboxylest/Gibb_receptor"/>
</dbReference>
<comment type="caution">
    <text evidence="3">The sequence shown here is derived from an EMBL/GenBank/DDBJ whole genome shotgun (WGS) entry which is preliminary data.</text>
</comment>
<accession>A0A396HHZ3</accession>
<proteinExistence type="inferred from homology"/>
<comment type="similarity">
    <text evidence="1">Belongs to the 'GDXG' lipolytic enzyme family.</text>
</comment>